<dbReference type="AlphaFoldDB" id="A0A0M9BJY7"/>
<protein>
    <recommendedName>
        <fullName evidence="1">VOC domain-containing protein</fullName>
    </recommendedName>
</protein>
<dbReference type="PATRIC" id="fig|1705561.3.peg.5296"/>
<evidence type="ECO:0000313" key="2">
    <source>
        <dbReference type="EMBL" id="KOY13723.1"/>
    </source>
</evidence>
<gene>
    <name evidence="2" type="ORF">AMS66_25255</name>
</gene>
<evidence type="ECO:0000259" key="1">
    <source>
        <dbReference type="PROSITE" id="PS51819"/>
    </source>
</evidence>
<dbReference type="OrthoDB" id="2703022at2"/>
<comment type="caution">
    <text evidence="2">The sequence shown here is derived from an EMBL/GenBank/DDBJ whole genome shotgun (WGS) entry which is preliminary data.</text>
</comment>
<dbReference type="InterPro" id="IPR004360">
    <property type="entry name" value="Glyas_Fos-R_dOase_dom"/>
</dbReference>
<dbReference type="Gene3D" id="3.10.180.10">
    <property type="entry name" value="2,3-Dihydroxybiphenyl 1,2-Dioxygenase, domain 1"/>
    <property type="match status" value="1"/>
</dbReference>
<dbReference type="Pfam" id="PF00903">
    <property type="entry name" value="Glyoxalase"/>
    <property type="match status" value="1"/>
</dbReference>
<reference evidence="2 3" key="1">
    <citation type="submission" date="2015-08" db="EMBL/GenBank/DDBJ databases">
        <title>Draft genome sequence of cellulolytic and xylanolytic Paenibacillus sp. A59, isolated from a decaying forest soil from Patagonia, Argentina.</title>
        <authorList>
            <person name="Ghio S."/>
            <person name="Caceres A.M."/>
            <person name="Talia P."/>
            <person name="Grasso D."/>
            <person name="Campos E."/>
        </authorList>
    </citation>
    <scope>NUCLEOTIDE SEQUENCE [LARGE SCALE GENOMIC DNA]</scope>
    <source>
        <strain evidence="2 3">A59</strain>
    </source>
</reference>
<dbReference type="SUPFAM" id="SSF54593">
    <property type="entry name" value="Glyoxalase/Bleomycin resistance protein/Dihydroxybiphenyl dioxygenase"/>
    <property type="match status" value="1"/>
</dbReference>
<organism evidence="2 3">
    <name type="scientific">Paenibacillus xylanivorans</name>
    <dbReference type="NCBI Taxonomy" id="1705561"/>
    <lineage>
        <taxon>Bacteria</taxon>
        <taxon>Bacillati</taxon>
        <taxon>Bacillota</taxon>
        <taxon>Bacilli</taxon>
        <taxon>Bacillales</taxon>
        <taxon>Paenibacillaceae</taxon>
        <taxon>Paenibacillus</taxon>
    </lineage>
</organism>
<dbReference type="Proteomes" id="UP000037688">
    <property type="component" value="Unassembled WGS sequence"/>
</dbReference>
<name>A0A0M9BJY7_9BACL</name>
<dbReference type="InterPro" id="IPR037523">
    <property type="entry name" value="VOC_core"/>
</dbReference>
<sequence length="211" mass="24311">MIFEEVKLYTARLEDIKPFYVDTLGLELLEESEHSFTIRVGLTKMIFAESGTEQEPFYHVAWMIPTNRFQEAKAWAAARVRLSVYEGKDETYSTNWNSNSLYFEDPVGNILELIAHHTVHNESDRPFSEKDLLQVCEVGLVTEDVLSTVDELEQMGLKRWGEASDTFAPVGDVNGLFIVVKKERVWFFSEQQAQMYAFEVSIRDVGRLRIG</sequence>
<keyword evidence="3" id="KW-1185">Reference proteome</keyword>
<accession>A0A0M9BJY7</accession>
<dbReference type="PROSITE" id="PS51819">
    <property type="entry name" value="VOC"/>
    <property type="match status" value="1"/>
</dbReference>
<dbReference type="InterPro" id="IPR029068">
    <property type="entry name" value="Glyas_Bleomycin-R_OHBP_Dase"/>
</dbReference>
<feature type="domain" description="VOC" evidence="1">
    <location>
        <begin position="2"/>
        <end position="116"/>
    </location>
</feature>
<proteinExistence type="predicted"/>
<dbReference type="EMBL" id="LITU01000078">
    <property type="protein sequence ID" value="KOY13723.1"/>
    <property type="molecule type" value="Genomic_DNA"/>
</dbReference>
<dbReference type="RefSeq" id="WP_053783406.1">
    <property type="nucleotide sequence ID" value="NZ_LITU01000078.1"/>
</dbReference>
<evidence type="ECO:0000313" key="3">
    <source>
        <dbReference type="Proteomes" id="UP000037688"/>
    </source>
</evidence>